<accession>A0AA91TGF2</accession>
<sequence length="88" mass="9819">AIRFTGVTPLLWPRLSHSTPDTQFRVGSSLQAGLYARTPLFSPTAAPFPVTIVLSPIRKDTTYRHWQQPLVTGFTEQSSRSASTEFLK</sequence>
<feature type="non-terminal residue" evidence="1">
    <location>
        <position position="1"/>
    </location>
</feature>
<reference evidence="1 2" key="1">
    <citation type="submission" date="2017-07" db="EMBL/GenBank/DDBJ databases">
        <title>Draft genome sequence of Prevotella copri isolated from the gut of healthy adult Indian.</title>
        <authorList>
            <person name="Das B."/>
            <person name="Bag S."/>
            <person name="Ghosh T.S."/>
        </authorList>
    </citation>
    <scope>NUCLEOTIDE SEQUENCE [LARGE SCALE GENOMIC DNA]</scope>
    <source>
        <strain evidence="1 2">Indica</strain>
    </source>
</reference>
<name>A0AA91TGF2_9BACT</name>
<comment type="caution">
    <text evidence="1">The sequence shown here is derived from an EMBL/GenBank/DDBJ whole genome shotgun (WGS) entry which is preliminary data.</text>
</comment>
<dbReference type="AlphaFoldDB" id="A0AA91TGF2"/>
<gene>
    <name evidence="1" type="ORF">CFT61_16365</name>
</gene>
<dbReference type="Proteomes" id="UP000215155">
    <property type="component" value="Unassembled WGS sequence"/>
</dbReference>
<evidence type="ECO:0000313" key="1">
    <source>
        <dbReference type="EMBL" id="OXL42458.1"/>
    </source>
</evidence>
<dbReference type="EMBL" id="NMPZ01000068">
    <property type="protein sequence ID" value="OXL42458.1"/>
    <property type="molecule type" value="Genomic_DNA"/>
</dbReference>
<evidence type="ECO:0000313" key="2">
    <source>
        <dbReference type="Proteomes" id="UP000215155"/>
    </source>
</evidence>
<protein>
    <submittedName>
        <fullName evidence="1">Uncharacterized protein</fullName>
    </submittedName>
</protein>
<proteinExistence type="predicted"/>
<organism evidence="1 2">
    <name type="scientific">Segatella copri</name>
    <dbReference type="NCBI Taxonomy" id="165179"/>
    <lineage>
        <taxon>Bacteria</taxon>
        <taxon>Pseudomonadati</taxon>
        <taxon>Bacteroidota</taxon>
        <taxon>Bacteroidia</taxon>
        <taxon>Bacteroidales</taxon>
        <taxon>Prevotellaceae</taxon>
        <taxon>Segatella</taxon>
    </lineage>
</organism>